<protein>
    <submittedName>
        <fullName evidence="3">Argonaute-like protein</fullName>
    </submittedName>
</protein>
<dbReference type="Gene3D" id="3.40.50.2300">
    <property type="match status" value="1"/>
</dbReference>
<proteinExistence type="predicted"/>
<feature type="compositionally biased region" description="Low complexity" evidence="1">
    <location>
        <begin position="108"/>
        <end position="119"/>
    </location>
</feature>
<accession>C7SYH2</accession>
<evidence type="ECO:0000259" key="2">
    <source>
        <dbReference type="PROSITE" id="PS50822"/>
    </source>
</evidence>
<dbReference type="GO" id="GO:0003676">
    <property type="term" value="F:nucleic acid binding"/>
    <property type="evidence" value="ECO:0007669"/>
    <property type="project" value="InterPro"/>
</dbReference>
<dbReference type="InterPro" id="IPR036397">
    <property type="entry name" value="RNaseH_sf"/>
</dbReference>
<name>C7SYH2_PHATR</name>
<dbReference type="SUPFAM" id="SSF101690">
    <property type="entry name" value="PAZ domain"/>
    <property type="match status" value="1"/>
</dbReference>
<dbReference type="AlphaFoldDB" id="C7SYH2"/>
<feature type="domain" description="Piwi" evidence="2">
    <location>
        <begin position="826"/>
        <end position="1177"/>
    </location>
</feature>
<feature type="region of interest" description="Disordered" evidence="1">
    <location>
        <begin position="108"/>
        <end position="127"/>
    </location>
</feature>
<organism evidence="3">
    <name type="scientific">Phaeodactylum tricornutum</name>
    <name type="common">Diatom</name>
    <dbReference type="NCBI Taxonomy" id="2850"/>
    <lineage>
        <taxon>Eukaryota</taxon>
        <taxon>Sar</taxon>
        <taxon>Stramenopiles</taxon>
        <taxon>Ochrophyta</taxon>
        <taxon>Bacillariophyta</taxon>
        <taxon>Bacillariophyceae</taxon>
        <taxon>Bacillariophycidae</taxon>
        <taxon>Naviculales</taxon>
        <taxon>Phaeodactylaceae</taxon>
        <taxon>Phaeodactylum</taxon>
    </lineage>
</organism>
<dbReference type="SMART" id="SM00950">
    <property type="entry name" value="Piwi"/>
    <property type="match status" value="1"/>
</dbReference>
<dbReference type="PROSITE" id="PS50822">
    <property type="entry name" value="PIWI"/>
    <property type="match status" value="1"/>
</dbReference>
<dbReference type="PANTHER" id="PTHR22891">
    <property type="entry name" value="EUKARYOTIC TRANSLATION INITIATION FACTOR 2C"/>
    <property type="match status" value="1"/>
</dbReference>
<evidence type="ECO:0000313" key="3">
    <source>
        <dbReference type="EMBL" id="ACN89261.1"/>
    </source>
</evidence>
<dbReference type="Gene3D" id="3.30.420.10">
    <property type="entry name" value="Ribonuclease H-like superfamily/Ribonuclease H"/>
    <property type="match status" value="1"/>
</dbReference>
<dbReference type="Pfam" id="PF02171">
    <property type="entry name" value="Piwi"/>
    <property type="match status" value="1"/>
</dbReference>
<dbReference type="InterPro" id="IPR003165">
    <property type="entry name" value="Piwi"/>
</dbReference>
<dbReference type="InterPro" id="IPR036085">
    <property type="entry name" value="PAZ_dom_sf"/>
</dbReference>
<dbReference type="EMBL" id="FJ750269">
    <property type="protein sequence ID" value="ACN89261.1"/>
    <property type="molecule type" value="Genomic_DNA"/>
</dbReference>
<evidence type="ECO:0000256" key="1">
    <source>
        <dbReference type="SAM" id="MobiDB-lite"/>
    </source>
</evidence>
<reference evidence="3" key="1">
    <citation type="journal article" date="2009" name="Nucleic Acids Res.">
        <title>Gene silencing in the marine diatom Phaeodactylum tricornutum.</title>
        <authorList>
            <person name="De Riso V."/>
            <person name="Raniello R."/>
            <person name="Maumus F."/>
            <person name="Rogato A."/>
            <person name="Bowler C."/>
            <person name="Falciatore A."/>
        </authorList>
    </citation>
    <scope>NUCLEOTIDE SEQUENCE</scope>
</reference>
<feature type="region of interest" description="Disordered" evidence="1">
    <location>
        <begin position="1"/>
        <end position="40"/>
    </location>
</feature>
<sequence length="1215" mass="137193">MYDHRGPRQDHSRGMEWRGERGGRNPQDRSRSREPMIEPKRPFSLTVQSNMFAIKPSNATISQKVYMYDVQIQRAKRIVEKDEATGRFKLDSDGKIISSVENAGSAGFFSEGATTTTSSEEPRMRNRAGPLSRRILMKLKIMLENEEPPKLIFTDGTAKVYTPHPLATDLEHGQQNYSSGPTTQSSKPSIFYDVCVKRDCEEDFEDKDLVQNAWFKVQLTFAGDFDFTVADGASSWTTTSKLEEVAQCLNVAIRNSLLAASMMPFRSSPRMFYFRADANQDLIRRVLKNFNKEKTITPVLGVVQAARMTGAGELFLIADFGLGWAQREMLDGVNGQKVRVRVLDEKASTIAGIRVPSFRKRIPDNLRSTIESSLKKMSFHIEFECGDKWAERKRAEGMDDEKIRRGRKKVRGTRFLWTRRHDRVDEAPIVWNPAQYTFEISGRDGAGYTTTHTVLSYFDQVYDVQLKYPEMPLVQTRGKEYFPIEMLFQGVGEAHGCNSDFKKEKALAFNDEFSASRRVSKLKDILSEPNLEKSQNQALASFQLKLHREPLQMQATVLEPPVLSFGSAERAVVKNGSWNLWNQQRRKTSEFNVPVQLLSFAVLDMSKDEISGKIIEDLLRVLQKHGVQIPDVGADSLKSMIANVTVRCFAANKQQIWVAFKNSIARARQHFFTESNVSFAYSRTIAFFKEHGLQECLVIPHVTAHSSNLFVIPPAKVARWCYEVQCPADTTLFAPARRMYKCKVRNLREMVTLDPFDLKLENGIFKGLVEKAWLELEVVEPIYHVLIRERTSTELFDEIFALGEDQVVNPVPCYSLASKDVECPSLMFAVIPTKDVSTYAFVKYLSHVEFGIPSQVMVEESYQNQRSKTEAYCAGIALKLNTKLSNSLNRSTAWSIYSGTARQWLMDTPTMIMGYCVASGPGQDSKSIVVGTASLDVGGTHCCHDKRVQSKSHIVDSDVLEEITESLAMQFFLYNNVSPQRILVYRSGVQDGLLQDVVEYEIGAIRQAFYRLNMSDPAWSCENCKGNTLRGCVLCCPSVTFVVSQGQHDIRIVPLDGVQMNRSNNVPSGTCVTDSRAISMSSLNAVEMNSQSGMSQPESTVENTMDFLLVPQGGLKGTSRPVYYRCLLNETKLTRSLLKNLTYQFSFQYGTATKSVRNVPVLQYGVRLANTILSYLGNVPMDESKHVLHETFLPSRDENGVPDRNWVPFRPHISA</sequence>
<dbReference type="Gene3D" id="2.170.260.10">
    <property type="entry name" value="paz domain"/>
    <property type="match status" value="1"/>
</dbReference>
<dbReference type="SUPFAM" id="SSF53098">
    <property type="entry name" value="Ribonuclease H-like"/>
    <property type="match status" value="1"/>
</dbReference>
<dbReference type="InterPro" id="IPR012337">
    <property type="entry name" value="RNaseH-like_sf"/>
</dbReference>